<evidence type="ECO:0000313" key="2">
    <source>
        <dbReference type="Proteomes" id="UP000024635"/>
    </source>
</evidence>
<dbReference type="AlphaFoldDB" id="A0A016V4S2"/>
<dbReference type="EMBL" id="JARK01001353">
    <property type="protein sequence ID" value="EYC22256.1"/>
    <property type="molecule type" value="Genomic_DNA"/>
</dbReference>
<reference evidence="2" key="1">
    <citation type="journal article" date="2015" name="Nat. Genet.">
        <title>The genome and transcriptome of the zoonotic hookworm Ancylostoma ceylanicum identify infection-specific gene families.</title>
        <authorList>
            <person name="Schwarz E.M."/>
            <person name="Hu Y."/>
            <person name="Antoshechkin I."/>
            <person name="Miller M.M."/>
            <person name="Sternberg P.W."/>
            <person name="Aroian R.V."/>
        </authorList>
    </citation>
    <scope>NUCLEOTIDE SEQUENCE</scope>
    <source>
        <strain evidence="2">HY135</strain>
    </source>
</reference>
<organism evidence="1 2">
    <name type="scientific">Ancylostoma ceylanicum</name>
    <dbReference type="NCBI Taxonomy" id="53326"/>
    <lineage>
        <taxon>Eukaryota</taxon>
        <taxon>Metazoa</taxon>
        <taxon>Ecdysozoa</taxon>
        <taxon>Nematoda</taxon>
        <taxon>Chromadorea</taxon>
        <taxon>Rhabditida</taxon>
        <taxon>Rhabditina</taxon>
        <taxon>Rhabditomorpha</taxon>
        <taxon>Strongyloidea</taxon>
        <taxon>Ancylostomatidae</taxon>
        <taxon>Ancylostomatinae</taxon>
        <taxon>Ancylostoma</taxon>
    </lineage>
</organism>
<keyword evidence="2" id="KW-1185">Reference proteome</keyword>
<proteinExistence type="predicted"/>
<name>A0A016V4S2_9BILA</name>
<sequence length="88" mass="9937">MQVVPPKASAFSRYNKLNTGSGDPRASCSGVRISYSLPRSVSFSEVMFVSHAHFKKFPTVIICRPLFKYPQLLFDHMIPCLTQNCQIL</sequence>
<dbReference type="Proteomes" id="UP000024635">
    <property type="component" value="Unassembled WGS sequence"/>
</dbReference>
<accession>A0A016V4S2</accession>
<gene>
    <name evidence="1" type="primary">Acey_s0017.g3245</name>
    <name evidence="1" type="ORF">Y032_0017g3245</name>
</gene>
<evidence type="ECO:0000313" key="1">
    <source>
        <dbReference type="EMBL" id="EYC22256.1"/>
    </source>
</evidence>
<comment type="caution">
    <text evidence="1">The sequence shown here is derived from an EMBL/GenBank/DDBJ whole genome shotgun (WGS) entry which is preliminary data.</text>
</comment>
<protein>
    <submittedName>
        <fullName evidence="1">Uncharacterized protein</fullName>
    </submittedName>
</protein>